<evidence type="ECO:0000313" key="5">
    <source>
        <dbReference type="Proteomes" id="UP000320475"/>
    </source>
</evidence>
<dbReference type="AlphaFoldDB" id="A0A507D306"/>
<proteinExistence type="predicted"/>
<sequence length="550" mass="59633">MRILLFLILTIIIKTTHSLSLAIDAEFMCLSIEWNHLPEAFLIYAQGKPTGQINPFSINLIRNLAAGVRYQGSPTLRIGGNSATLMWWSRSNVTRPPTTNLTVAPITLGLMDRIATATNSRLVPDISMLLPDPAVTTDFVKTGLLANINYRNLLAIELGNEPEIWVRKGFRPENWTYTSDYINEFITFTNKITNDIPTIPKTYFWGPAMSTMGNLTTFIASNQPSINGFSFHRYALSGCTDDPKLVNLPLLLQDPYPTSYNFLFNAVNAATTISGVGLNGKNLVAGEINSVSCGGVDGVSNVFGAAIWGLDNFLTLADLSIRKVCVHGAQGNFRSTAASDHSYGPWISDLHENVVNVRPIYYSMLFFNRIIGSANSTVRQANFTILDPTALPPQPVDASTTPTPPNIKLWLVKNGNGGYTFVILHKDLGLPAVDLLINATSLQVSGDNAAMVERMTAANVYSKTGIRVAGMTLDGSTDGRPVGKWQTEIVRANSADELYRITVDTGTVAVMYLAGAGPGGPVGATSFSARSSSCDSILVTMLLFICWMAL</sequence>
<reference evidence="4 5" key="1">
    <citation type="journal article" date="2019" name="Sci. Rep.">
        <title>Comparative genomics of chytrid fungi reveal insights into the obligate biotrophic and pathogenic lifestyle of Synchytrium endobioticum.</title>
        <authorList>
            <person name="van de Vossenberg B.T.L.H."/>
            <person name="Warris S."/>
            <person name="Nguyen H.D.T."/>
            <person name="van Gent-Pelzer M.P.E."/>
            <person name="Joly D.L."/>
            <person name="van de Geest H.C."/>
            <person name="Bonants P.J.M."/>
            <person name="Smith D.S."/>
            <person name="Levesque C.A."/>
            <person name="van der Lee T.A.J."/>
        </authorList>
    </citation>
    <scope>NUCLEOTIDE SEQUENCE [LARGE SCALE GENOMIC DNA]</scope>
    <source>
        <strain evidence="3 5">LEV6574</strain>
        <strain evidence="2 4">MB42</strain>
    </source>
</reference>
<dbReference type="Proteomes" id="UP000317494">
    <property type="component" value="Unassembled WGS sequence"/>
</dbReference>
<evidence type="ECO:0000313" key="4">
    <source>
        <dbReference type="Proteomes" id="UP000317494"/>
    </source>
</evidence>
<protein>
    <recommendedName>
        <fullName evidence="6">Beta-glucuronidase</fullName>
    </recommendedName>
</protein>
<evidence type="ECO:0000313" key="2">
    <source>
        <dbReference type="EMBL" id="TPX45853.1"/>
    </source>
</evidence>
<evidence type="ECO:0000313" key="3">
    <source>
        <dbReference type="EMBL" id="TPX47982.1"/>
    </source>
</evidence>
<evidence type="ECO:0008006" key="6">
    <source>
        <dbReference type="Google" id="ProtNLM"/>
    </source>
</evidence>
<dbReference type="InterPro" id="IPR052974">
    <property type="entry name" value="GH79_Enzymes"/>
</dbReference>
<dbReference type="PANTHER" id="PTHR36183:SF2">
    <property type="entry name" value="BETA-GLUCURONIDASE C-TERMINAL DOMAIN-CONTAINING PROTEIN"/>
    <property type="match status" value="1"/>
</dbReference>
<keyword evidence="1" id="KW-0732">Signal</keyword>
<dbReference type="Gene3D" id="3.20.20.80">
    <property type="entry name" value="Glycosidases"/>
    <property type="match status" value="1"/>
</dbReference>
<organism evidence="2 4">
    <name type="scientific">Synchytrium endobioticum</name>
    <dbReference type="NCBI Taxonomy" id="286115"/>
    <lineage>
        <taxon>Eukaryota</taxon>
        <taxon>Fungi</taxon>
        <taxon>Fungi incertae sedis</taxon>
        <taxon>Chytridiomycota</taxon>
        <taxon>Chytridiomycota incertae sedis</taxon>
        <taxon>Chytridiomycetes</taxon>
        <taxon>Synchytriales</taxon>
        <taxon>Synchytriaceae</taxon>
        <taxon>Synchytrium</taxon>
    </lineage>
</organism>
<name>A0A507D306_9FUNG</name>
<feature type="signal peptide" evidence="1">
    <location>
        <begin position="1"/>
        <end position="18"/>
    </location>
</feature>
<feature type="chain" id="PRO_5036131018" description="Beta-glucuronidase" evidence="1">
    <location>
        <begin position="19"/>
        <end position="550"/>
    </location>
</feature>
<dbReference type="VEuPathDB" id="FungiDB:SeMB42_g03866"/>
<dbReference type="EMBL" id="QEAM01000063">
    <property type="protein sequence ID" value="TPX47982.1"/>
    <property type="molecule type" value="Genomic_DNA"/>
</dbReference>
<comment type="caution">
    <text evidence="2">The sequence shown here is derived from an EMBL/GenBank/DDBJ whole genome shotgun (WGS) entry which is preliminary data.</text>
</comment>
<accession>A0A507D306</accession>
<dbReference type="SUPFAM" id="SSF51445">
    <property type="entry name" value="(Trans)glycosidases"/>
    <property type="match status" value="1"/>
</dbReference>
<dbReference type="EMBL" id="QEAN01000146">
    <property type="protein sequence ID" value="TPX45853.1"/>
    <property type="molecule type" value="Genomic_DNA"/>
</dbReference>
<keyword evidence="4" id="KW-1185">Reference proteome</keyword>
<dbReference type="PANTHER" id="PTHR36183">
    <property type="entry name" value="BETA-GLUCURONIDASE"/>
    <property type="match status" value="1"/>
</dbReference>
<dbReference type="OrthoDB" id="2796951at2759"/>
<gene>
    <name evidence="3" type="ORF">SeLEV6574_g02313</name>
    <name evidence="2" type="ORF">SeMB42_g03866</name>
</gene>
<evidence type="ECO:0000256" key="1">
    <source>
        <dbReference type="SAM" id="SignalP"/>
    </source>
</evidence>
<dbReference type="Proteomes" id="UP000320475">
    <property type="component" value="Unassembled WGS sequence"/>
</dbReference>
<dbReference type="Gene3D" id="2.60.40.1180">
    <property type="entry name" value="Golgi alpha-mannosidase II"/>
    <property type="match status" value="1"/>
</dbReference>
<dbReference type="InterPro" id="IPR017853">
    <property type="entry name" value="GH"/>
</dbReference>
<dbReference type="InterPro" id="IPR013780">
    <property type="entry name" value="Glyco_hydro_b"/>
</dbReference>